<evidence type="ECO:0000313" key="2">
    <source>
        <dbReference type="EMBL" id="KKU75221.1"/>
    </source>
</evidence>
<dbReference type="Gene3D" id="3.40.50.12230">
    <property type="match status" value="1"/>
</dbReference>
<comment type="caution">
    <text evidence="2">The sequence shown here is derived from an EMBL/GenBank/DDBJ whole genome shotgun (WGS) entry which is preliminary data.</text>
</comment>
<feature type="domain" description="Formyl transferase N-terminal" evidence="1">
    <location>
        <begin position="95"/>
        <end position="190"/>
    </location>
</feature>
<accession>A0A0G1T076</accession>
<dbReference type="InterPro" id="IPR036477">
    <property type="entry name" value="Formyl_transf_N_sf"/>
</dbReference>
<evidence type="ECO:0000313" key="3">
    <source>
        <dbReference type="Proteomes" id="UP000034879"/>
    </source>
</evidence>
<dbReference type="SUPFAM" id="SSF53328">
    <property type="entry name" value="Formyltransferase"/>
    <property type="match status" value="1"/>
</dbReference>
<name>A0A0G1T076_9BACT</name>
<protein>
    <submittedName>
        <fullName evidence="2">Methionyl-tRNA formyltransferase</fullName>
    </submittedName>
</protein>
<dbReference type="GO" id="GO:0004479">
    <property type="term" value="F:methionyl-tRNA formyltransferase activity"/>
    <property type="evidence" value="ECO:0007669"/>
    <property type="project" value="TreeGrafter"/>
</dbReference>
<dbReference type="Pfam" id="PF00551">
    <property type="entry name" value="Formyl_trans_N"/>
    <property type="match status" value="1"/>
</dbReference>
<gene>
    <name evidence="2" type="ORF">UY01_C0020G0008</name>
</gene>
<dbReference type="Proteomes" id="UP000034879">
    <property type="component" value="Unassembled WGS sequence"/>
</dbReference>
<organism evidence="2 3">
    <name type="scientific">Candidatus Nomurabacteria bacterium GW2011_GWB1_47_6</name>
    <dbReference type="NCBI Taxonomy" id="1618749"/>
    <lineage>
        <taxon>Bacteria</taxon>
        <taxon>Candidatus Nomuraibacteriota</taxon>
    </lineage>
</organism>
<evidence type="ECO:0000259" key="1">
    <source>
        <dbReference type="Pfam" id="PF00551"/>
    </source>
</evidence>
<dbReference type="InterPro" id="IPR002376">
    <property type="entry name" value="Formyl_transf_N"/>
</dbReference>
<sequence>MMTIPKKYSKDKAGSLQREVPMFEVKRVILLGRKCGLGQAYSHLVEQGITVPILVVMDDNAVVREMAERHGTRVLTDDAELYRLIEQGDDLVSDIDLVISWLFPKRIKEPLFKLGRLGCLNLHPAPLPDYKSRAGYNTAILERRKEFGVSVHYIDSEQFDAGPIIDVLRWPIDPEHETVLTLESATQEKLLELFQATVARFVSSEAIATTANLGGLYLSAKQLEAAKEIDLERDSLEEINRKIRAFFFPPHAGAYIMVHGQKFTLVNQAILDLLAKRLTH</sequence>
<keyword evidence="2" id="KW-0808">Transferase</keyword>
<dbReference type="GO" id="GO:0005829">
    <property type="term" value="C:cytosol"/>
    <property type="evidence" value="ECO:0007669"/>
    <property type="project" value="TreeGrafter"/>
</dbReference>
<dbReference type="PANTHER" id="PTHR11138:SF5">
    <property type="entry name" value="METHIONYL-TRNA FORMYLTRANSFERASE, MITOCHONDRIAL"/>
    <property type="match status" value="1"/>
</dbReference>
<dbReference type="AlphaFoldDB" id="A0A0G1T076"/>
<reference evidence="2 3" key="1">
    <citation type="journal article" date="2015" name="Nature">
        <title>rRNA introns, odd ribosomes, and small enigmatic genomes across a large radiation of phyla.</title>
        <authorList>
            <person name="Brown C.T."/>
            <person name="Hug L.A."/>
            <person name="Thomas B.C."/>
            <person name="Sharon I."/>
            <person name="Castelle C.J."/>
            <person name="Singh A."/>
            <person name="Wilkins M.J."/>
            <person name="Williams K.H."/>
            <person name="Banfield J.F."/>
        </authorList>
    </citation>
    <scope>NUCLEOTIDE SEQUENCE [LARGE SCALE GENOMIC DNA]</scope>
</reference>
<dbReference type="PANTHER" id="PTHR11138">
    <property type="entry name" value="METHIONYL-TRNA FORMYLTRANSFERASE"/>
    <property type="match status" value="1"/>
</dbReference>
<dbReference type="EMBL" id="LCOJ01000020">
    <property type="protein sequence ID" value="KKU75221.1"/>
    <property type="molecule type" value="Genomic_DNA"/>
</dbReference>
<proteinExistence type="predicted"/>